<dbReference type="InterPro" id="IPR004193">
    <property type="entry name" value="Glyco_hydro_13_N"/>
</dbReference>
<dbReference type="InterPro" id="IPR013783">
    <property type="entry name" value="Ig-like_fold"/>
</dbReference>
<evidence type="ECO:0000256" key="1">
    <source>
        <dbReference type="ARBA" id="ARBA00008061"/>
    </source>
</evidence>
<evidence type="ECO:0000259" key="5">
    <source>
        <dbReference type="SMART" id="SM00642"/>
    </source>
</evidence>
<keyword evidence="3" id="KW-0326">Glycosidase</keyword>
<evidence type="ECO:0000256" key="4">
    <source>
        <dbReference type="SAM" id="MobiDB-lite"/>
    </source>
</evidence>
<evidence type="ECO:0000313" key="7">
    <source>
        <dbReference type="Proteomes" id="UP001368654"/>
    </source>
</evidence>
<keyword evidence="2" id="KW-0378">Hydrolase</keyword>
<dbReference type="InterPro" id="IPR011837">
    <property type="entry name" value="Glycogen_debranch_GlgX"/>
</dbReference>
<organism evidence="6 7">
    <name type="scientific">Microbacterium marmarense</name>
    <dbReference type="NCBI Taxonomy" id="3122051"/>
    <lineage>
        <taxon>Bacteria</taxon>
        <taxon>Bacillati</taxon>
        <taxon>Actinomycetota</taxon>
        <taxon>Actinomycetes</taxon>
        <taxon>Micrococcales</taxon>
        <taxon>Microbacteriaceae</taxon>
        <taxon>Microbacterium</taxon>
    </lineage>
</organism>
<comment type="caution">
    <text evidence="6">The sequence shown here is derived from an EMBL/GenBank/DDBJ whole genome shotgun (WGS) entry which is preliminary data.</text>
</comment>
<feature type="region of interest" description="Disordered" evidence="4">
    <location>
        <begin position="1"/>
        <end position="37"/>
    </location>
</feature>
<dbReference type="PANTHER" id="PTHR43002">
    <property type="entry name" value="GLYCOGEN DEBRANCHING ENZYME"/>
    <property type="match status" value="1"/>
</dbReference>
<dbReference type="Proteomes" id="UP001368654">
    <property type="component" value="Unassembled WGS sequence"/>
</dbReference>
<dbReference type="SUPFAM" id="SSF51445">
    <property type="entry name" value="(Trans)glycosidases"/>
    <property type="match status" value="1"/>
</dbReference>
<feature type="domain" description="Glycosyl hydrolase family 13 catalytic" evidence="5">
    <location>
        <begin position="170"/>
        <end position="588"/>
    </location>
</feature>
<dbReference type="InterPro" id="IPR017853">
    <property type="entry name" value="GH"/>
</dbReference>
<reference evidence="6 7" key="1">
    <citation type="submission" date="2024-02" db="EMBL/GenBank/DDBJ databases">
        <authorList>
            <person name="Saticioglu I.B."/>
        </authorList>
    </citation>
    <scope>NUCLEOTIDE SEQUENCE [LARGE SCALE GENOMIC DNA]</scope>
    <source>
        <strain evidence="6 7">Mu-86</strain>
    </source>
</reference>
<proteinExistence type="inferred from homology"/>
<sequence length="712" mass="78364">MPRPKAMSSSDPQDTADSPSSAPVPEAPAPAGLLDSSLDNLGVTYQDDGGTIRVWSANAEDIELVIFDDTDLDWITDTVTLSPVGGGVWQGTTPLLRPGAKYALRADGPHSAGNTFNDSFLLIDPYARGLAPSGHGEWRSVAVDGGFDWGGVQKPAIPMDRTVLYEGHIKGMTKRHPDVPAALHGTYAGLAHPAMIEHFRSLGVTSIELLPVHAFVTEPRLLQHGLSNYWGYNTLNFFTPHDLYATVESRQNGPDAVLREFKGMVKLLHEAGLEVILDVVYNHTSEEGLGGPRTSLRGLDNRSYYRQQEDGAYIDVTGCGNSVNTSTDAAARLILDSLRYWANEVQIDGFRFDLAATLGRDGAHTFTPDHPLLRTIMDDPQLAGVKKISEPWDVGMGGWQTGNFGEGWSEWNDRYRDRVRNFWLSDVDYARRASTSPVGIGGLATRLAGSSNTFSAERGPIASINFVTAHDGFTLRDLVSYDVKHNLGNGEQNRDGADTNRSFNHGAEGPTTDERILATRRKAMRNLLGTLMLSAGVPMLSAGDEFGRTQRGNNNAYCHDSALTWLAWDHAPWQKELFAHVQTLIRLRNENPAIRPTRFARLDEFTPSASVMEWYDESGETMSAERWTSPAHRTLQYVAASTPENEDFNRVLLMIHGIETPIDVTLPEIEGVTRYVSLWSSADEVPDEDHAVFAPNDVVPLAGTSMRFFRAE</sequence>
<evidence type="ECO:0000313" key="6">
    <source>
        <dbReference type="EMBL" id="MEJ1155653.1"/>
    </source>
</evidence>
<feature type="region of interest" description="Disordered" evidence="4">
    <location>
        <begin position="487"/>
        <end position="510"/>
    </location>
</feature>
<dbReference type="RefSeq" id="WP_337338077.1">
    <property type="nucleotide sequence ID" value="NZ_JBBDGL010000002.1"/>
</dbReference>
<dbReference type="InterPro" id="IPR013780">
    <property type="entry name" value="Glyco_hydro_b"/>
</dbReference>
<name>A0ABU8LTS7_9MICO</name>
<gene>
    <name evidence="6" type="primary">glgX</name>
    <name evidence="6" type="ORF">WDU96_08610</name>
</gene>
<dbReference type="Gene3D" id="2.60.40.1180">
    <property type="entry name" value="Golgi alpha-mannosidase II"/>
    <property type="match status" value="1"/>
</dbReference>
<dbReference type="InterPro" id="IPR044505">
    <property type="entry name" value="GlgX_Isoamylase_N_E_set"/>
</dbReference>
<dbReference type="InterPro" id="IPR014756">
    <property type="entry name" value="Ig_E-set"/>
</dbReference>
<protein>
    <submittedName>
        <fullName evidence="6">Glycogen debranching protein GlgX</fullName>
    </submittedName>
</protein>
<dbReference type="InterPro" id="IPR006047">
    <property type="entry name" value="GH13_cat_dom"/>
</dbReference>
<dbReference type="NCBIfam" id="TIGR02100">
    <property type="entry name" value="glgX_debranch"/>
    <property type="match status" value="1"/>
</dbReference>
<evidence type="ECO:0000256" key="3">
    <source>
        <dbReference type="ARBA" id="ARBA00023295"/>
    </source>
</evidence>
<dbReference type="SUPFAM" id="SSF51011">
    <property type="entry name" value="Glycosyl hydrolase domain"/>
    <property type="match status" value="1"/>
</dbReference>
<keyword evidence="7" id="KW-1185">Reference proteome</keyword>
<dbReference type="SUPFAM" id="SSF81296">
    <property type="entry name" value="E set domains"/>
    <property type="match status" value="1"/>
</dbReference>
<dbReference type="Gene3D" id="2.60.40.10">
    <property type="entry name" value="Immunoglobulins"/>
    <property type="match status" value="1"/>
</dbReference>
<evidence type="ECO:0000256" key="2">
    <source>
        <dbReference type="ARBA" id="ARBA00022801"/>
    </source>
</evidence>
<dbReference type="EMBL" id="JBBDGL010000002">
    <property type="protein sequence ID" value="MEJ1155653.1"/>
    <property type="molecule type" value="Genomic_DNA"/>
</dbReference>
<dbReference type="Gene3D" id="3.20.20.80">
    <property type="entry name" value="Glycosidases"/>
    <property type="match status" value="1"/>
</dbReference>
<dbReference type="SMART" id="SM00642">
    <property type="entry name" value="Aamy"/>
    <property type="match status" value="1"/>
</dbReference>
<dbReference type="CDD" id="cd11326">
    <property type="entry name" value="AmyAc_Glg_debranch"/>
    <property type="match status" value="1"/>
</dbReference>
<accession>A0ABU8LTS7</accession>
<dbReference type="CDD" id="cd02856">
    <property type="entry name" value="E_set_GDE_Isoamylase_N"/>
    <property type="match status" value="1"/>
</dbReference>
<comment type="similarity">
    <text evidence="1">Belongs to the glycosyl hydrolase 13 family.</text>
</comment>
<dbReference type="Pfam" id="PF02922">
    <property type="entry name" value="CBM_48"/>
    <property type="match status" value="1"/>
</dbReference>